<sequence length="346" mass="38563">DEIWLYDMESGLWGMGGEVPPHLSQTCGSFLQGMLYVFGGCDGRGPTNQVRCLLPSLWAVRPMGARAGAPPSPRDRHSCWAYTDRYTGARQAWQGRLTLGHLVDVVVRGNLSPTAGDVLFRFWGWNNEVHVFEPDSATWTEPRTQGQPPEPRSSHASACLDSRGYICGGLKHLIHAFLCVCVSGVRDLSDPVSVPLPMGRSLHTLTPSSPSTLFLFGGLSTSGQVLSDGWEFDTVKGDWRQRQHLHTDKPRLWHSAAQGKDGEVVVFGGSRDYVLVTDSVRTRAWYTGNVEIAGKVALQSVKSVAFCYASRLRYSNRAGDCSMEHAKRIFFFFWAFFERCKELWEV</sequence>
<dbReference type="PANTHER" id="PTHR46228">
    <property type="entry name" value="KELCH DOMAIN-CONTAINING PROTEIN"/>
    <property type="match status" value="1"/>
</dbReference>
<dbReference type="STRING" id="8005.ENSEEEP00000042922"/>
<dbReference type="Pfam" id="PF24681">
    <property type="entry name" value="Kelch_KLHDC2_KLHL20_DRC7"/>
    <property type="match status" value="1"/>
</dbReference>
<reference evidence="4" key="2">
    <citation type="journal article" date="2017" name="Sci. Adv.">
        <title>A tail of two voltages: Proteomic comparison of the three electric organs of the electric eel.</title>
        <authorList>
            <person name="Traeger L.L."/>
            <person name="Sabat G."/>
            <person name="Barrett-Wilt G.A."/>
            <person name="Wells G.B."/>
            <person name="Sussman M.R."/>
        </authorList>
    </citation>
    <scope>NUCLEOTIDE SEQUENCE [LARGE SCALE GENOMIC DNA]</scope>
</reference>
<gene>
    <name evidence="3" type="primary">LOC113591437</name>
</gene>
<organism evidence="3 4">
    <name type="scientific">Electrophorus electricus</name>
    <name type="common">Electric eel</name>
    <name type="synonym">Gymnotus electricus</name>
    <dbReference type="NCBI Taxonomy" id="8005"/>
    <lineage>
        <taxon>Eukaryota</taxon>
        <taxon>Metazoa</taxon>
        <taxon>Chordata</taxon>
        <taxon>Craniata</taxon>
        <taxon>Vertebrata</taxon>
        <taxon>Euteleostomi</taxon>
        <taxon>Actinopterygii</taxon>
        <taxon>Neopterygii</taxon>
        <taxon>Teleostei</taxon>
        <taxon>Ostariophysi</taxon>
        <taxon>Gymnotiformes</taxon>
        <taxon>Gymnotoidei</taxon>
        <taxon>Gymnotidae</taxon>
        <taxon>Electrophorus</taxon>
    </lineage>
</organism>
<keyword evidence="2" id="KW-0677">Repeat</keyword>
<reference evidence="3" key="5">
    <citation type="submission" date="2025-09" db="UniProtKB">
        <authorList>
            <consortium name="Ensembl"/>
        </authorList>
    </citation>
    <scope>IDENTIFICATION</scope>
</reference>
<reference evidence="4" key="1">
    <citation type="journal article" date="2014" name="Science">
        <title>Nonhuman genetics. Genomic basis for the convergent evolution of electric organs.</title>
        <authorList>
            <person name="Gallant J.R."/>
            <person name="Traeger L.L."/>
            <person name="Volkening J.D."/>
            <person name="Moffett H."/>
            <person name="Chen P.H."/>
            <person name="Novina C.D."/>
            <person name="Phillips G.N.Jr."/>
            <person name="Anand R."/>
            <person name="Wells G.B."/>
            <person name="Pinch M."/>
            <person name="Guth R."/>
            <person name="Unguez G.A."/>
            <person name="Albert J.S."/>
            <person name="Zakon H.H."/>
            <person name="Samanta M.P."/>
            <person name="Sussman M.R."/>
        </authorList>
    </citation>
    <scope>NUCLEOTIDE SEQUENCE [LARGE SCALE GENOMIC DNA]</scope>
</reference>
<reference evidence="3" key="3">
    <citation type="submission" date="2020-05" db="EMBL/GenBank/DDBJ databases">
        <title>Electrophorus electricus (electric eel) genome, fEleEle1, primary haplotype.</title>
        <authorList>
            <person name="Myers G."/>
            <person name="Meyer A."/>
            <person name="Fedrigo O."/>
            <person name="Formenti G."/>
            <person name="Rhie A."/>
            <person name="Tracey A."/>
            <person name="Sims Y."/>
            <person name="Jarvis E.D."/>
        </authorList>
    </citation>
    <scope>NUCLEOTIDE SEQUENCE [LARGE SCALE GENOMIC DNA]</scope>
</reference>
<proteinExistence type="predicted"/>
<keyword evidence="1" id="KW-0880">Kelch repeat</keyword>
<dbReference type="OMA" id="SHWAFTD"/>
<evidence type="ECO:0000313" key="4">
    <source>
        <dbReference type="Proteomes" id="UP000314983"/>
    </source>
</evidence>
<accession>A0A4W4GVV7</accession>
<evidence type="ECO:0000313" key="3">
    <source>
        <dbReference type="Ensembl" id="ENSEEEP00000042922.2"/>
    </source>
</evidence>
<dbReference type="Gene3D" id="2.120.10.80">
    <property type="entry name" value="Kelch-type beta propeller"/>
    <property type="match status" value="2"/>
</dbReference>
<dbReference type="Proteomes" id="UP000314983">
    <property type="component" value="Chromosome 14"/>
</dbReference>
<dbReference type="SUPFAM" id="SSF117281">
    <property type="entry name" value="Kelch motif"/>
    <property type="match status" value="1"/>
</dbReference>
<name>A0A4W4GVV7_ELEEL</name>
<evidence type="ECO:0000256" key="1">
    <source>
        <dbReference type="ARBA" id="ARBA00022441"/>
    </source>
</evidence>
<evidence type="ECO:0000256" key="2">
    <source>
        <dbReference type="ARBA" id="ARBA00022737"/>
    </source>
</evidence>
<protein>
    <submittedName>
        <fullName evidence="3">Uncharacterized protein</fullName>
    </submittedName>
</protein>
<dbReference type="PANTHER" id="PTHR46228:SF1">
    <property type="entry name" value="KELCH DOMAIN-CONTAINING PROTEIN 1"/>
    <property type="match status" value="1"/>
</dbReference>
<keyword evidence="4" id="KW-1185">Reference proteome</keyword>
<dbReference type="GeneTree" id="ENSGT00940000157509"/>
<dbReference type="AlphaFoldDB" id="A0A4W4GVV7"/>
<dbReference type="Ensembl" id="ENSEEET00000043410.2">
    <property type="protein sequence ID" value="ENSEEEP00000042922.2"/>
    <property type="gene ID" value="ENSEEEG00000020253.2"/>
</dbReference>
<reference evidence="3" key="4">
    <citation type="submission" date="2025-08" db="UniProtKB">
        <authorList>
            <consortium name="Ensembl"/>
        </authorList>
    </citation>
    <scope>IDENTIFICATION</scope>
</reference>
<dbReference type="InterPro" id="IPR015915">
    <property type="entry name" value="Kelch-typ_b-propeller"/>
</dbReference>